<dbReference type="CDD" id="cd06530">
    <property type="entry name" value="S26_SPase_I"/>
    <property type="match status" value="1"/>
</dbReference>
<dbReference type="InterPro" id="IPR001733">
    <property type="entry name" value="Peptidase_S26B"/>
</dbReference>
<dbReference type="GO" id="GO:0004252">
    <property type="term" value="F:serine-type endopeptidase activity"/>
    <property type="evidence" value="ECO:0007669"/>
    <property type="project" value="UniProtKB-UniRule"/>
</dbReference>
<evidence type="ECO:0000313" key="8">
    <source>
        <dbReference type="Proteomes" id="UP000516046"/>
    </source>
</evidence>
<dbReference type="Proteomes" id="UP000516046">
    <property type="component" value="Chromosome"/>
</dbReference>
<dbReference type="GO" id="GO:0009003">
    <property type="term" value="F:signal peptidase activity"/>
    <property type="evidence" value="ECO:0007669"/>
    <property type="project" value="UniProtKB-EC"/>
</dbReference>
<dbReference type="SUPFAM" id="SSF51306">
    <property type="entry name" value="LexA/Signal peptidase"/>
    <property type="match status" value="1"/>
</dbReference>
<evidence type="ECO:0000256" key="1">
    <source>
        <dbReference type="ARBA" id="ARBA00004370"/>
    </source>
</evidence>
<comment type="subcellular location">
    <subcellularLocation>
        <location evidence="1">Membrane</location>
    </subcellularLocation>
</comment>
<organism evidence="7 8">
    <name type="scientific">Caproicibacterium amylolyticum</name>
    <dbReference type="NCBI Taxonomy" id="2766537"/>
    <lineage>
        <taxon>Bacteria</taxon>
        <taxon>Bacillati</taxon>
        <taxon>Bacillota</taxon>
        <taxon>Clostridia</taxon>
        <taxon>Eubacteriales</taxon>
        <taxon>Oscillospiraceae</taxon>
        <taxon>Caproicibacterium</taxon>
    </lineage>
</organism>
<feature type="transmembrane region" description="Helical" evidence="6">
    <location>
        <begin position="148"/>
        <end position="169"/>
    </location>
</feature>
<dbReference type="NCBIfam" id="TIGR02228">
    <property type="entry name" value="sigpep_I_arch"/>
    <property type="match status" value="1"/>
</dbReference>
<dbReference type="PANTHER" id="PTHR10806:SF6">
    <property type="entry name" value="SIGNAL PEPTIDASE COMPLEX CATALYTIC SUBUNIT SEC11"/>
    <property type="match status" value="1"/>
</dbReference>
<dbReference type="EMBL" id="CP060696">
    <property type="protein sequence ID" value="QNO16801.1"/>
    <property type="molecule type" value="Genomic_DNA"/>
</dbReference>
<dbReference type="KEGG" id="caml:H6X83_07375"/>
<dbReference type="GO" id="GO:0016020">
    <property type="term" value="C:membrane"/>
    <property type="evidence" value="ECO:0007669"/>
    <property type="project" value="UniProtKB-SubCell"/>
</dbReference>
<name>A0A7G9WDN9_9FIRM</name>
<keyword evidence="2 6" id="KW-0812">Transmembrane</keyword>
<keyword evidence="4 6" id="KW-0472">Membrane</keyword>
<dbReference type="EC" id="3.4.21.89" evidence="5"/>
<proteinExistence type="predicted"/>
<protein>
    <recommendedName>
        <fullName evidence="5">Signal peptidase I</fullName>
        <ecNumber evidence="5">3.4.21.89</ecNumber>
    </recommendedName>
</protein>
<dbReference type="InterPro" id="IPR019533">
    <property type="entry name" value="Peptidase_S26"/>
</dbReference>
<sequence>MKKVLKVVWNIIFYVAIAALVFSVLMFSLSNNPNKSFLGYRFYNVLSGSMTPTIYKGDMVFVKVTSAADIRIGDIVTYAASSDPTGKTVVTHRVTAVKKGNDQQPVFTTQGDANPTADKPVSAGQIVGVAVGKLRYVGGILDFVREHVLIVLIFTVAVLLLVSGMKLIFGKKRTSTVE</sequence>
<evidence type="ECO:0000256" key="4">
    <source>
        <dbReference type="ARBA" id="ARBA00023136"/>
    </source>
</evidence>
<accession>A0A7G9WDN9</accession>
<gene>
    <name evidence="7" type="ORF">H6X83_07375</name>
</gene>
<keyword evidence="7" id="KW-0378">Hydrolase</keyword>
<dbReference type="PRINTS" id="PR00728">
    <property type="entry name" value="SIGNALPTASE"/>
</dbReference>
<evidence type="ECO:0000256" key="6">
    <source>
        <dbReference type="SAM" id="Phobius"/>
    </source>
</evidence>
<dbReference type="GO" id="GO:0006465">
    <property type="term" value="P:signal peptide processing"/>
    <property type="evidence" value="ECO:0007669"/>
    <property type="project" value="UniProtKB-UniRule"/>
</dbReference>
<evidence type="ECO:0000256" key="5">
    <source>
        <dbReference type="NCBIfam" id="TIGR02228"/>
    </source>
</evidence>
<dbReference type="RefSeq" id="WP_212505868.1">
    <property type="nucleotide sequence ID" value="NZ_CP060696.1"/>
</dbReference>
<reference evidence="7 8" key="1">
    <citation type="submission" date="2020-08" db="EMBL/GenBank/DDBJ databases">
        <authorList>
            <person name="Ren C."/>
            <person name="Gu Y."/>
            <person name="Xu Y."/>
        </authorList>
    </citation>
    <scope>NUCLEOTIDE SEQUENCE [LARGE SCALE GENOMIC DNA]</scope>
    <source>
        <strain evidence="7 8">LBM18003</strain>
    </source>
</reference>
<evidence type="ECO:0000313" key="7">
    <source>
        <dbReference type="EMBL" id="QNO16801.1"/>
    </source>
</evidence>
<keyword evidence="8" id="KW-1185">Reference proteome</keyword>
<dbReference type="PANTHER" id="PTHR10806">
    <property type="entry name" value="SIGNAL PEPTIDASE COMPLEX CATALYTIC SUBUNIT SEC11"/>
    <property type="match status" value="1"/>
</dbReference>
<feature type="transmembrane region" description="Helical" evidence="6">
    <location>
        <begin position="7"/>
        <end position="29"/>
    </location>
</feature>
<dbReference type="Gene3D" id="2.10.109.10">
    <property type="entry name" value="Umud Fragment, subunit A"/>
    <property type="match status" value="1"/>
</dbReference>
<evidence type="ECO:0000256" key="2">
    <source>
        <dbReference type="ARBA" id="ARBA00022692"/>
    </source>
</evidence>
<dbReference type="InterPro" id="IPR036286">
    <property type="entry name" value="LexA/Signal_pep-like_sf"/>
</dbReference>
<evidence type="ECO:0000256" key="3">
    <source>
        <dbReference type="ARBA" id="ARBA00022989"/>
    </source>
</evidence>
<keyword evidence="3 6" id="KW-1133">Transmembrane helix</keyword>
<dbReference type="AlphaFoldDB" id="A0A7G9WDN9"/>